<organism evidence="1 2">
    <name type="scientific">Trifolium medium</name>
    <dbReference type="NCBI Taxonomy" id="97028"/>
    <lineage>
        <taxon>Eukaryota</taxon>
        <taxon>Viridiplantae</taxon>
        <taxon>Streptophyta</taxon>
        <taxon>Embryophyta</taxon>
        <taxon>Tracheophyta</taxon>
        <taxon>Spermatophyta</taxon>
        <taxon>Magnoliopsida</taxon>
        <taxon>eudicotyledons</taxon>
        <taxon>Gunneridae</taxon>
        <taxon>Pentapetalae</taxon>
        <taxon>rosids</taxon>
        <taxon>fabids</taxon>
        <taxon>Fabales</taxon>
        <taxon>Fabaceae</taxon>
        <taxon>Papilionoideae</taxon>
        <taxon>50 kb inversion clade</taxon>
        <taxon>NPAAA clade</taxon>
        <taxon>Hologalegina</taxon>
        <taxon>IRL clade</taxon>
        <taxon>Trifolieae</taxon>
        <taxon>Trifolium</taxon>
    </lineage>
</organism>
<dbReference type="Proteomes" id="UP000265520">
    <property type="component" value="Unassembled WGS sequence"/>
</dbReference>
<keyword evidence="2" id="KW-1185">Reference proteome</keyword>
<name>A0A392RW74_9FABA</name>
<dbReference type="AlphaFoldDB" id="A0A392RW74"/>
<dbReference type="EMBL" id="LXQA010272103">
    <property type="protein sequence ID" value="MCI39816.1"/>
    <property type="molecule type" value="Genomic_DNA"/>
</dbReference>
<reference evidence="1 2" key="1">
    <citation type="journal article" date="2018" name="Front. Plant Sci.">
        <title>Red Clover (Trifolium pratense) and Zigzag Clover (T. medium) - A Picture of Genomic Similarities and Differences.</title>
        <authorList>
            <person name="Dluhosova J."/>
            <person name="Istvanek J."/>
            <person name="Nedelnik J."/>
            <person name="Repkova J."/>
        </authorList>
    </citation>
    <scope>NUCLEOTIDE SEQUENCE [LARGE SCALE GENOMIC DNA]</scope>
    <source>
        <strain evidence="2">cv. 10/8</strain>
        <tissue evidence="1">Leaf</tissue>
    </source>
</reference>
<evidence type="ECO:0000313" key="1">
    <source>
        <dbReference type="EMBL" id="MCI39816.1"/>
    </source>
</evidence>
<proteinExistence type="predicted"/>
<protein>
    <submittedName>
        <fullName evidence="1">Uncharacterized protein</fullName>
    </submittedName>
</protein>
<evidence type="ECO:0000313" key="2">
    <source>
        <dbReference type="Proteomes" id="UP000265520"/>
    </source>
</evidence>
<sequence>MAIEQVFCEVSAAVSTGTDAA</sequence>
<accession>A0A392RW74</accession>
<feature type="non-terminal residue" evidence="1">
    <location>
        <position position="21"/>
    </location>
</feature>
<comment type="caution">
    <text evidence="1">The sequence shown here is derived from an EMBL/GenBank/DDBJ whole genome shotgun (WGS) entry which is preliminary data.</text>
</comment>